<evidence type="ECO:0000313" key="11">
    <source>
        <dbReference type="EMBL" id="MFO3666345.1"/>
    </source>
</evidence>
<keyword evidence="5" id="KW-0717">Septation</keyword>
<keyword evidence="4 11" id="KW-0132">Cell division</keyword>
<comment type="function">
    <text evidence="7">Activator of cell division through the inhibition of FtsZ GTPase activity, therefore promoting FtsZ assembly into bundles of protofilaments necessary for the formation of the division Z ring. It is recruited early at mid-cell but it is not essential for cell division.</text>
</comment>
<evidence type="ECO:0000256" key="4">
    <source>
        <dbReference type="ARBA" id="ARBA00022618"/>
    </source>
</evidence>
<dbReference type="InterPro" id="IPR007838">
    <property type="entry name" value="Cell_div_ZapA-like"/>
</dbReference>
<organism evidence="11 12">
    <name type="scientific">Anaerococcus kampingae</name>
    <dbReference type="NCBI Taxonomy" id="3115614"/>
    <lineage>
        <taxon>Bacteria</taxon>
        <taxon>Bacillati</taxon>
        <taxon>Bacillota</taxon>
        <taxon>Tissierellia</taxon>
        <taxon>Tissierellales</taxon>
        <taxon>Peptoniphilaceae</taxon>
        <taxon>Anaerococcus</taxon>
    </lineage>
</organism>
<keyword evidence="3" id="KW-0963">Cytoplasm</keyword>
<evidence type="ECO:0000256" key="1">
    <source>
        <dbReference type="ARBA" id="ARBA00004496"/>
    </source>
</evidence>
<proteinExistence type="predicted"/>
<dbReference type="InterPro" id="IPR053712">
    <property type="entry name" value="Bac_CellDiv_Activator"/>
</dbReference>
<evidence type="ECO:0000313" key="12">
    <source>
        <dbReference type="Proteomes" id="UP001637994"/>
    </source>
</evidence>
<reference evidence="11 12" key="1">
    <citation type="journal article" date="2025" name="Anaerobe">
        <title>Description of Anaerococcus kampingiae sp. nov., Anaerococcus groningensis sp. nov., Anaerococcus martiniensis sp. nov., and Anaerococcus cruorum sp. nov., isolated from human clinical specimens.</title>
        <authorList>
            <person name="Boiten K.E."/>
            <person name="Meijer J."/>
            <person name="van Wezel E.M."/>
            <person name="Veloo A.C.M."/>
        </authorList>
    </citation>
    <scope>NUCLEOTIDE SEQUENCE [LARGE SCALE GENOMIC DNA]</scope>
    <source>
        <strain evidence="11 12">ENR0874</strain>
    </source>
</reference>
<keyword evidence="12" id="KW-1185">Reference proteome</keyword>
<dbReference type="Proteomes" id="UP001637994">
    <property type="component" value="Unassembled WGS sequence"/>
</dbReference>
<dbReference type="RefSeq" id="WP_311532149.1">
    <property type="nucleotide sequence ID" value="NZ_JBGMEF010000004.1"/>
</dbReference>
<dbReference type="PANTHER" id="PTHR34981:SF1">
    <property type="entry name" value="CELL DIVISION PROTEIN ZAPA"/>
    <property type="match status" value="1"/>
</dbReference>
<name>A0ABW9ME31_9FIRM</name>
<comment type="subunit">
    <text evidence="8">Homodimer. Interacts with FtsZ.</text>
</comment>
<evidence type="ECO:0000256" key="7">
    <source>
        <dbReference type="ARBA" id="ARBA00024910"/>
    </source>
</evidence>
<evidence type="ECO:0000256" key="8">
    <source>
        <dbReference type="ARBA" id="ARBA00026068"/>
    </source>
</evidence>
<dbReference type="InterPro" id="IPR036192">
    <property type="entry name" value="Cell_div_ZapA-like_sf"/>
</dbReference>
<evidence type="ECO:0000256" key="9">
    <source>
        <dbReference type="ARBA" id="ARBA00033158"/>
    </source>
</evidence>
<dbReference type="EMBL" id="JBGMEF010000004">
    <property type="protein sequence ID" value="MFO3666345.1"/>
    <property type="molecule type" value="Genomic_DNA"/>
</dbReference>
<accession>A0ABW9ME31</accession>
<evidence type="ECO:0000256" key="6">
    <source>
        <dbReference type="ARBA" id="ARBA00023306"/>
    </source>
</evidence>
<keyword evidence="6" id="KW-0131">Cell cycle</keyword>
<comment type="subcellular location">
    <subcellularLocation>
        <location evidence="1">Cytoplasm</location>
    </subcellularLocation>
</comment>
<comment type="caution">
    <text evidence="11">The sequence shown here is derived from an EMBL/GenBank/DDBJ whole genome shotgun (WGS) entry which is preliminary data.</text>
</comment>
<dbReference type="Gene3D" id="6.10.250.790">
    <property type="match status" value="1"/>
</dbReference>
<dbReference type="PANTHER" id="PTHR34981">
    <property type="entry name" value="CELL DIVISION PROTEIN ZAPA"/>
    <property type="match status" value="1"/>
</dbReference>
<protein>
    <recommendedName>
        <fullName evidence="2">Cell division protein ZapA</fullName>
    </recommendedName>
    <alternativeName>
        <fullName evidence="9">Z ring-associated protein ZapA</fullName>
    </alternativeName>
</protein>
<gene>
    <name evidence="11" type="ORF">ACCQ42_00965</name>
</gene>
<evidence type="ECO:0000256" key="2">
    <source>
        <dbReference type="ARBA" id="ARBA00015195"/>
    </source>
</evidence>
<dbReference type="Pfam" id="PF05164">
    <property type="entry name" value="ZapA"/>
    <property type="match status" value="1"/>
</dbReference>
<dbReference type="SUPFAM" id="SSF102829">
    <property type="entry name" value="Cell division protein ZapA-like"/>
    <property type="match status" value="1"/>
</dbReference>
<keyword evidence="10" id="KW-0175">Coiled coil</keyword>
<evidence type="ECO:0000256" key="10">
    <source>
        <dbReference type="SAM" id="Coils"/>
    </source>
</evidence>
<evidence type="ECO:0000256" key="3">
    <source>
        <dbReference type="ARBA" id="ARBA00022490"/>
    </source>
</evidence>
<sequence>MSEIRLEVKIDGVKYPLVTKESKENIENIAAYVDKKIQDVKSDRLTFDRQLVLACLNIADEYMKDKESFKKFYEENKEAINEYPALKEDHDNFKNEYGSYKEKYDQAAAENTELKALLQDKDKEILELSKEETDSKKLRDKMKTLQKQVMDLTKENELLKGKL</sequence>
<evidence type="ECO:0000256" key="5">
    <source>
        <dbReference type="ARBA" id="ARBA00023210"/>
    </source>
</evidence>
<feature type="coiled-coil region" evidence="10">
    <location>
        <begin position="76"/>
        <end position="162"/>
    </location>
</feature>
<dbReference type="GO" id="GO:0051301">
    <property type="term" value="P:cell division"/>
    <property type="evidence" value="ECO:0007669"/>
    <property type="project" value="UniProtKB-KW"/>
</dbReference>